<keyword evidence="1" id="KW-0812">Transmembrane</keyword>
<sequence>MALTALIGPASKLLGKFIKDKDKQMQLAHDLSTMAEKHAQELAKSQIEVNKEQAKHPSLFVSGARPAIMWVCCLGLLWQFFVGPILTWATGIWMPDIVPPQLEVEGLITLVMSLLGLGAMRSFEKSKNVARDNLK</sequence>
<accession>A0A218MKV5</accession>
<evidence type="ECO:0000313" key="2">
    <source>
        <dbReference type="EMBL" id="ASE99916.1"/>
    </source>
</evidence>
<dbReference type="InterPro" id="IPR021497">
    <property type="entry name" value="GTA_holin_3TM"/>
</dbReference>
<feature type="transmembrane region" description="Helical" evidence="1">
    <location>
        <begin position="106"/>
        <end position="123"/>
    </location>
</feature>
<reference evidence="2" key="1">
    <citation type="submission" date="2016-10" db="EMBL/GenBank/DDBJ databases">
        <authorList>
            <person name="Varghese N."/>
        </authorList>
    </citation>
    <scope>NUCLEOTIDE SEQUENCE</scope>
</reference>
<feature type="transmembrane region" description="Helical" evidence="1">
    <location>
        <begin position="67"/>
        <end position="94"/>
    </location>
</feature>
<keyword evidence="1" id="KW-0472">Membrane</keyword>
<proteinExistence type="predicted"/>
<organism evidence="2">
    <name type="scientific">uncultured virus</name>
    <dbReference type="NCBI Taxonomy" id="340016"/>
    <lineage>
        <taxon>Viruses</taxon>
        <taxon>environmental samples</taxon>
    </lineage>
</organism>
<dbReference type="Pfam" id="PF11351">
    <property type="entry name" value="GTA_holin_3TM"/>
    <property type="match status" value="1"/>
</dbReference>
<evidence type="ECO:0000256" key="1">
    <source>
        <dbReference type="SAM" id="Phobius"/>
    </source>
</evidence>
<keyword evidence="1" id="KW-1133">Transmembrane helix</keyword>
<evidence type="ECO:0008006" key="3">
    <source>
        <dbReference type="Google" id="ProtNLM"/>
    </source>
</evidence>
<name>A0A218MKV5_9VIRU</name>
<protein>
    <recommendedName>
        <fullName evidence="3">Holin of 3TMs, for gene-transfer release</fullName>
    </recommendedName>
</protein>
<dbReference type="EMBL" id="KY052806">
    <property type="protein sequence ID" value="ASE99916.1"/>
    <property type="molecule type" value="Genomic_DNA"/>
</dbReference>
<reference evidence="2" key="2">
    <citation type="journal article" date="2017" name="Nat. Commun.">
        <title>Single-virus genomics reveals hidden cosmopolitan and abundant viruses.</title>
        <authorList>
            <person name="Martinez-Hernandez F."/>
            <person name="Fornas O."/>
            <person name="Lluesma Gomez M."/>
            <person name="Bolduc B."/>
            <person name="de la Cruz Pena M.J."/>
            <person name="Martinez J.M."/>
            <person name="Anton J."/>
            <person name="Gasol J.M."/>
            <person name="Rosselli R."/>
            <person name="Rodriguez-Valera F."/>
            <person name="Sullivan M.B."/>
            <person name="Acinas S.G."/>
            <person name="Martinez-Garcia M."/>
        </authorList>
    </citation>
    <scope>NUCLEOTIDE SEQUENCE</scope>
</reference>